<evidence type="ECO:0000313" key="1">
    <source>
        <dbReference type="EMBL" id="KAJ9123817.1"/>
    </source>
</evidence>
<keyword evidence="2" id="KW-1185">Reference proteome</keyword>
<dbReference type="EMBL" id="JASBWV010000011">
    <property type="protein sequence ID" value="KAJ9123817.1"/>
    <property type="molecule type" value="Genomic_DNA"/>
</dbReference>
<proteinExistence type="predicted"/>
<reference evidence="1" key="1">
    <citation type="submission" date="2023-04" db="EMBL/GenBank/DDBJ databases">
        <title>Draft Genome sequencing of Naganishia species isolated from polar environments using Oxford Nanopore Technology.</title>
        <authorList>
            <person name="Leo P."/>
            <person name="Venkateswaran K."/>
        </authorList>
    </citation>
    <scope>NUCLEOTIDE SEQUENCE</scope>
    <source>
        <strain evidence="1">DBVPG 5303</strain>
    </source>
</reference>
<organism evidence="1 2">
    <name type="scientific">Naganishia onofrii</name>
    <dbReference type="NCBI Taxonomy" id="1851511"/>
    <lineage>
        <taxon>Eukaryota</taxon>
        <taxon>Fungi</taxon>
        <taxon>Dikarya</taxon>
        <taxon>Basidiomycota</taxon>
        <taxon>Agaricomycotina</taxon>
        <taxon>Tremellomycetes</taxon>
        <taxon>Filobasidiales</taxon>
        <taxon>Filobasidiaceae</taxon>
        <taxon>Naganishia</taxon>
    </lineage>
</organism>
<sequence length="233" mass="26105">MTRGFTVQYPFRGLAAGLAVCFYTASIHLRLQNSIASPTHLKDHLSTEKYPSEIDIPKLLKLKDEEVFSLPQSDLADAVIRLRHAYVEEQETNKALQKAIAVAAAAVPPVAPEFWTAEKIRARAKQASDLAYKGIASQMKWTPSCRSDSARFAYAGSLPNEDVFRALIKIPEAKKTPKMYKMPKDVFFSVFGQPQKSVRYDTLFVTGDHVNARWNPEEKEFSVSGTYGKTEKS</sequence>
<evidence type="ECO:0000313" key="2">
    <source>
        <dbReference type="Proteomes" id="UP001234202"/>
    </source>
</evidence>
<protein>
    <submittedName>
        <fullName evidence="1">Uncharacterized protein</fullName>
    </submittedName>
</protein>
<accession>A0ACC2XIP1</accession>
<gene>
    <name evidence="1" type="ORF">QFC24_003594</name>
</gene>
<comment type="caution">
    <text evidence="1">The sequence shown here is derived from an EMBL/GenBank/DDBJ whole genome shotgun (WGS) entry which is preliminary data.</text>
</comment>
<dbReference type="Proteomes" id="UP001234202">
    <property type="component" value="Unassembled WGS sequence"/>
</dbReference>
<name>A0ACC2XIP1_9TREE</name>